<comment type="subcellular location">
    <subcellularLocation>
        <location evidence="1">Cell membrane</location>
        <topology evidence="1">Multi-pass membrane protein</topology>
    </subcellularLocation>
    <subcellularLocation>
        <location evidence="6">Membrane</location>
        <topology evidence="6">Multi-pass membrane protein</topology>
    </subcellularLocation>
</comment>
<evidence type="ECO:0000256" key="6">
    <source>
        <dbReference type="RuleBase" id="RU000320"/>
    </source>
</evidence>
<dbReference type="Proteomes" id="UP000243688">
    <property type="component" value="Unassembled WGS sequence"/>
</dbReference>
<protein>
    <submittedName>
        <fullName evidence="10">NADH-quinone oxidoreductase subunit L</fullName>
    </submittedName>
</protein>
<feature type="transmembrane region" description="Helical" evidence="7">
    <location>
        <begin position="6"/>
        <end position="26"/>
    </location>
</feature>
<feature type="domain" description="NADH:quinone oxidoreductase/Mrp antiporter transmembrane" evidence="8">
    <location>
        <begin position="136"/>
        <end position="427"/>
    </location>
</feature>
<keyword evidence="4 7" id="KW-1133">Transmembrane helix</keyword>
<dbReference type="InterPro" id="IPR018393">
    <property type="entry name" value="NADHpl_OxRdtase_5_subgr"/>
</dbReference>
<evidence type="ECO:0000256" key="3">
    <source>
        <dbReference type="ARBA" id="ARBA00022692"/>
    </source>
</evidence>
<dbReference type="PRINTS" id="PR01435">
    <property type="entry name" value="NPOXDRDTASE5"/>
</dbReference>
<evidence type="ECO:0000256" key="2">
    <source>
        <dbReference type="ARBA" id="ARBA00008483"/>
    </source>
</evidence>
<feature type="transmembrane region" description="Helical" evidence="7">
    <location>
        <begin position="458"/>
        <end position="477"/>
    </location>
</feature>
<evidence type="ECO:0000259" key="9">
    <source>
        <dbReference type="Pfam" id="PF00662"/>
    </source>
</evidence>
<accession>A0A2A6E040</accession>
<feature type="transmembrane region" description="Helical" evidence="7">
    <location>
        <begin position="143"/>
        <end position="162"/>
    </location>
</feature>
<feature type="transmembrane region" description="Helical" evidence="7">
    <location>
        <begin position="322"/>
        <end position="339"/>
    </location>
</feature>
<dbReference type="GO" id="GO:0015990">
    <property type="term" value="P:electron transport coupled proton transport"/>
    <property type="evidence" value="ECO:0007669"/>
    <property type="project" value="TreeGrafter"/>
</dbReference>
<dbReference type="EMBL" id="MOXJ01000015">
    <property type="protein sequence ID" value="PDO10374.1"/>
    <property type="molecule type" value="Genomic_DNA"/>
</dbReference>
<evidence type="ECO:0000313" key="10">
    <source>
        <dbReference type="EMBL" id="PDO10374.1"/>
    </source>
</evidence>
<dbReference type="AlphaFoldDB" id="A0A2A6E040"/>
<reference evidence="10 11" key="1">
    <citation type="submission" date="2016-12" db="EMBL/GenBank/DDBJ databases">
        <title>Candidatus Reconcilibacillus cellulovorans genome.</title>
        <authorList>
            <person name="Kolinko S."/>
            <person name="Wu Y.-W."/>
            <person name="Tachea F."/>
            <person name="Denzel E."/>
            <person name="Hiras J."/>
            <person name="Baecker N."/>
            <person name="Chan L.J."/>
            <person name="Eichorst S.A."/>
            <person name="Frey D."/>
            <person name="Adams P.D."/>
            <person name="Pray T."/>
            <person name="Tanjore D."/>
            <person name="Petzold C.J."/>
            <person name="Gladden J.M."/>
            <person name="Simmons B.A."/>
            <person name="Singer S.W."/>
        </authorList>
    </citation>
    <scope>NUCLEOTIDE SEQUENCE [LARGE SCALE GENOMIC DNA]</scope>
    <source>
        <strain evidence="10">JTherm</strain>
    </source>
</reference>
<feature type="transmembrane region" description="Helical" evidence="7">
    <location>
        <begin position="255"/>
        <end position="273"/>
    </location>
</feature>
<dbReference type="NCBIfam" id="TIGR01974">
    <property type="entry name" value="NDH_I_L"/>
    <property type="match status" value="1"/>
</dbReference>
<feature type="transmembrane region" description="Helical" evidence="7">
    <location>
        <begin position="285"/>
        <end position="310"/>
    </location>
</feature>
<dbReference type="PRINTS" id="PR01434">
    <property type="entry name" value="NADHDHGNASE5"/>
</dbReference>
<keyword evidence="5 7" id="KW-0472">Membrane</keyword>
<dbReference type="GO" id="GO:0003954">
    <property type="term" value="F:NADH dehydrogenase activity"/>
    <property type="evidence" value="ECO:0007669"/>
    <property type="project" value="TreeGrafter"/>
</dbReference>
<dbReference type="InterPro" id="IPR001516">
    <property type="entry name" value="Proton_antipo_N"/>
</dbReference>
<dbReference type="GO" id="GO:0008137">
    <property type="term" value="F:NADH dehydrogenase (ubiquinone) activity"/>
    <property type="evidence" value="ECO:0007669"/>
    <property type="project" value="InterPro"/>
</dbReference>
<dbReference type="Gene3D" id="1.20.5.2700">
    <property type="match status" value="1"/>
</dbReference>
<gene>
    <name evidence="10" type="ORF">BLM47_07545</name>
</gene>
<feature type="transmembrane region" description="Helical" evidence="7">
    <location>
        <begin position="415"/>
        <end position="437"/>
    </location>
</feature>
<feature type="domain" description="NADH-Ubiquinone oxidoreductase (complex I) chain 5 N-terminal" evidence="9">
    <location>
        <begin position="70"/>
        <end position="120"/>
    </location>
</feature>
<feature type="transmembrane region" description="Helical" evidence="7">
    <location>
        <begin position="497"/>
        <end position="520"/>
    </location>
</feature>
<organism evidence="10 11">
    <name type="scientific">Candidatus Reconcilbacillus cellulovorans</name>
    <dbReference type="NCBI Taxonomy" id="1906605"/>
    <lineage>
        <taxon>Bacteria</taxon>
        <taxon>Bacillati</taxon>
        <taxon>Bacillota</taxon>
        <taxon>Bacilli</taxon>
        <taxon>Bacillales</taxon>
        <taxon>Paenibacillaceae</taxon>
        <taxon>Candidatus Reconcilbacillus</taxon>
    </lineage>
</organism>
<feature type="transmembrane region" description="Helical" evidence="7">
    <location>
        <begin position="119"/>
        <end position="137"/>
    </location>
</feature>
<evidence type="ECO:0000259" key="8">
    <source>
        <dbReference type="Pfam" id="PF00361"/>
    </source>
</evidence>
<evidence type="ECO:0000256" key="4">
    <source>
        <dbReference type="ARBA" id="ARBA00022989"/>
    </source>
</evidence>
<dbReference type="PANTHER" id="PTHR42829">
    <property type="entry name" value="NADH-UBIQUINONE OXIDOREDUCTASE CHAIN 5"/>
    <property type="match status" value="1"/>
</dbReference>
<feature type="transmembrane region" description="Helical" evidence="7">
    <location>
        <begin position="375"/>
        <end position="395"/>
    </location>
</feature>
<feature type="transmembrane region" description="Helical" evidence="7">
    <location>
        <begin position="33"/>
        <end position="54"/>
    </location>
</feature>
<dbReference type="PANTHER" id="PTHR42829:SF2">
    <property type="entry name" value="NADH-UBIQUINONE OXIDOREDUCTASE CHAIN 5"/>
    <property type="match status" value="1"/>
</dbReference>
<feature type="transmembrane region" description="Helical" evidence="7">
    <location>
        <begin position="174"/>
        <end position="196"/>
    </location>
</feature>
<proteinExistence type="inferred from homology"/>
<sequence length="625" mass="66662">MMSTVTQWAWLIPVFPLAAFLVLIALGRASARTAVFVSTAAGAASFALAVAVAAEYVRGAEDYTYEGPVWLRLGDTALRLGFELNRLNALMIVVVATVSLLVLVYSAGYMRGDPRIGVYYAYVSLFSASMFGLVMSAHLVQLYVFWELVGLGSFLLIGFWYAKPEAKAAAKKAFVMTRIGDAGLLAAILLLFWNMPDHALDFTSLHNAFADGRSPVSEPMTTLIALLVFLGAVGKSAQLPLHTWLPDAMEGPTPISALIHAATMVAAGVYLVARMYDLFLASPEAMAIVAYIGAVTALMAATVGAVLTDIKRVLAFSTVSQLGYMMMALGAGAYAAGVFHLFTHAFFKALLFLAAGSVIHAVHTQDIREMGGLAARMRTTAATFAIGALALAGVFPLSGFWSKDAILASVLEKDVLLFAIGVTGSFVTAFYMARLFFLTFYGPRFEGGGKREPAESPAVMTVPLVALAVLSAVAGFIEWPTGWFDEWLGRPKGHESAGWPVMMLTTAVALAGIAAGWALYGSRRAPRRGPVGRTSALYRLLERKYAFDEIYEATVVRPVRTLAGWLAVLDERTVDGAVRAVAAATVAFGRFTGRLQNGQVQTYGVAVLIGLVALIAVAAGRGIWS</sequence>
<dbReference type="GO" id="GO:0042773">
    <property type="term" value="P:ATP synthesis coupled electron transport"/>
    <property type="evidence" value="ECO:0007669"/>
    <property type="project" value="InterPro"/>
</dbReference>
<evidence type="ECO:0000313" key="11">
    <source>
        <dbReference type="Proteomes" id="UP000243688"/>
    </source>
</evidence>
<evidence type="ECO:0000256" key="7">
    <source>
        <dbReference type="SAM" id="Phobius"/>
    </source>
</evidence>
<feature type="transmembrane region" description="Helical" evidence="7">
    <location>
        <begin position="87"/>
        <end position="107"/>
    </location>
</feature>
<dbReference type="Pfam" id="PF00361">
    <property type="entry name" value="Proton_antipo_M"/>
    <property type="match status" value="1"/>
</dbReference>
<comment type="similarity">
    <text evidence="2">Belongs to the CPA3 antiporters (TC 2.A.63) subunit A family.</text>
</comment>
<dbReference type="NCBIfam" id="NF005141">
    <property type="entry name" value="PRK06590.1"/>
    <property type="match status" value="1"/>
</dbReference>
<feature type="transmembrane region" description="Helical" evidence="7">
    <location>
        <begin position="345"/>
        <end position="363"/>
    </location>
</feature>
<evidence type="ECO:0000256" key="5">
    <source>
        <dbReference type="ARBA" id="ARBA00023136"/>
    </source>
</evidence>
<dbReference type="InterPro" id="IPR001750">
    <property type="entry name" value="ND/Mrp_TM"/>
</dbReference>
<keyword evidence="3 6" id="KW-0812">Transmembrane</keyword>
<feature type="transmembrane region" description="Helical" evidence="7">
    <location>
        <begin position="603"/>
        <end position="624"/>
    </location>
</feature>
<dbReference type="InterPro" id="IPR003945">
    <property type="entry name" value="NU5C-like"/>
</dbReference>
<feature type="transmembrane region" description="Helical" evidence="7">
    <location>
        <begin position="216"/>
        <end position="234"/>
    </location>
</feature>
<dbReference type="Pfam" id="PF00662">
    <property type="entry name" value="Proton_antipo_N"/>
    <property type="match status" value="1"/>
</dbReference>
<comment type="caution">
    <text evidence="10">The sequence shown here is derived from an EMBL/GenBank/DDBJ whole genome shotgun (WGS) entry which is preliminary data.</text>
</comment>
<name>A0A2A6E040_9BACL</name>
<evidence type="ECO:0000256" key="1">
    <source>
        <dbReference type="ARBA" id="ARBA00004651"/>
    </source>
</evidence>
<dbReference type="GO" id="GO:0005886">
    <property type="term" value="C:plasma membrane"/>
    <property type="evidence" value="ECO:0007669"/>
    <property type="project" value="UniProtKB-SubCell"/>
</dbReference>